<dbReference type="VEuPathDB" id="FungiDB:MGYG_08222"/>
<accession>E4V5D4</accession>
<sequence>MDGYSNVLNWHKPTFSTIFYPFSRPFYTKGESTVDMSLLMTAYNTKTIMLQEVPPMPFERSLMTYTLKRSNIDACLVARRSLRQAGLVDIPEPAYYKQHLPTNLLPVNSLPVRSSVETAAKHFLANDVARRGKSPIFVGGTPVHNTSIVVGPERDKFADLPVTICSVSVQPTEGTILFPSVTEVTAINASSEKTTLIVSSAPRSGVHVTNLSGADTVQDVIKEPPSELCTVDVHKYILKGDIHDLLGISGLSGHLYLFHSRDNAMPTTEKVKIKLDGFGSDPFAGLFPQVGKDLAQSIPISNVEFVYSEGNTELQHTTGLRLDADIKLKGALKPVADLLGVLFSVSGNTPPDALHVSAHLSHTRDWTTYPSFSSLILQGSFEKMSFMVGDLLKIQTVGVEIAFTNVADLTGTGNTWSRGYGLFGELEIHQIPGTAAPLRVTCKMTKFTHSYQTVMQFTSTEWEDVFGISGLNITDVNFYTFFTSKSIKDSLVLAISASMKFCDADLVLTGHFSKAETYLEASVGKLSWSTILDFYSQLTGTSVDNQSESHDISFEDMYLILSTKSVVIAGKVHFNGRTSLEGYVELGKDGISIRGGVADFPIEDTGIEIKQARIDVFVASREGTCVSRFSILGKVFFSGITVTAAFMIGGKEPELGENKISERQAKKWSLFGRYEGNLRLRDMCPGPIEGKMGDLELRNITLIAASGEMAEIEKLNTLKYPFKKGISLCATISPMEELNNFAQRDIDGLILIATIERALAVQIQLPHAFNVEITKTVKLTDFSVGIEISKNPSLMVTSVLNILMESGEDPLLLEGRIKAGLLGASASVATKSPWVNPFNISKEVTVVDFKVLLGVTYATLAVSGPSQLALMGALRVGELTAGAGMSISHYPDQQLLKANISRVDLIQIIRVAGHVANIEVLKNMSGGEDTFVFTKAYVYVSTGASIGGTEYPRGISAGGSITAFGKTARFDLRIGAGGLSFQGYIENFSLGPLAVSSARGDPRASMVMRMTRDEQVIKVDGMITCFGIRLVALVDIQMGTDTPSFRAYLAVQFTAAFKIRIAATVADFRDIKDLALKDLYFEGRIEGDLFNVIYQNIKGMLKSIEELGTQSLESLQHFIGEKIAERKREMNKLSLEVKEAEVKVIRERQRRQAAMQREEGKQDEAREEIKRLQDVLASKIADRDRVEKKLKENVEKARLERAALIQCKRREYDEKLQQVKQQEADNRRRLEELKYRQRTKYGTDFLKKVDLAKGAWYEKQAAERASWGAVVWVYWQKEHADVFTVAYWAVRLEVAKAAHEVVKAATAVYHEAASGLEATANSDAFQTLVSGIEEAEKGVERAVNGVDKLISGDGFDGFVRAFIDTEERKIDEAIKALDAMQNESSKLQKAVQEAQRILDRDRPELEREIAEADEAIERLQEDAELANLQRYYDSQLKIHVEVHNVIEGMEASLETLKENWKEGMHKLENMVDIFHIEKIEVAAHTHALVNSKPLNFLFVGNLGDKQFEIRAEWSPGNSLQALYKEVTNGILEFAGGRDYIFGA</sequence>
<dbReference type="InParanoid" id="E4V5D4"/>
<dbReference type="EMBL" id="DS989829">
    <property type="protein sequence ID" value="EFR05208.1"/>
    <property type="molecule type" value="Genomic_DNA"/>
</dbReference>
<dbReference type="GeneID" id="10025278"/>
<dbReference type="RefSeq" id="XP_003170043.1">
    <property type="nucleotide sequence ID" value="XM_003169995.1"/>
</dbReference>
<gene>
    <name evidence="2" type="ORF">MGYG_08222</name>
</gene>
<organism evidence="3">
    <name type="scientific">Arthroderma gypseum (strain ATCC MYA-4604 / CBS 118893)</name>
    <name type="common">Microsporum gypseum</name>
    <dbReference type="NCBI Taxonomy" id="535722"/>
    <lineage>
        <taxon>Eukaryota</taxon>
        <taxon>Fungi</taxon>
        <taxon>Dikarya</taxon>
        <taxon>Ascomycota</taxon>
        <taxon>Pezizomycotina</taxon>
        <taxon>Eurotiomycetes</taxon>
        <taxon>Eurotiomycetidae</taxon>
        <taxon>Onygenales</taxon>
        <taxon>Arthrodermataceae</taxon>
        <taxon>Nannizzia</taxon>
    </lineage>
</organism>
<dbReference type="HOGENOM" id="CLU_003026_0_0_1"/>
<evidence type="ECO:0000313" key="2">
    <source>
        <dbReference type="EMBL" id="EFR05208.1"/>
    </source>
</evidence>
<feature type="coiled-coil region" evidence="1">
    <location>
        <begin position="1123"/>
        <end position="1236"/>
    </location>
</feature>
<evidence type="ECO:0000256" key="1">
    <source>
        <dbReference type="SAM" id="Coils"/>
    </source>
</evidence>
<dbReference type="eggNOG" id="ENOG502SH45">
    <property type="taxonomic scope" value="Eukaryota"/>
</dbReference>
<dbReference type="OMA" id="CATISPM"/>
<reference evidence="3" key="1">
    <citation type="journal article" date="2012" name="MBio">
        <title>Comparative genome analysis of Trichophyton rubrum and related dermatophytes reveals candidate genes involved in infection.</title>
        <authorList>
            <person name="Martinez D.A."/>
            <person name="Oliver B.G."/>
            <person name="Graeser Y."/>
            <person name="Goldberg J.M."/>
            <person name="Li W."/>
            <person name="Martinez-Rossi N.M."/>
            <person name="Monod M."/>
            <person name="Shelest E."/>
            <person name="Barton R.C."/>
            <person name="Birch E."/>
            <person name="Brakhage A.A."/>
            <person name="Chen Z."/>
            <person name="Gurr S.J."/>
            <person name="Heiman D."/>
            <person name="Heitman J."/>
            <person name="Kosti I."/>
            <person name="Rossi A."/>
            <person name="Saif S."/>
            <person name="Samalova M."/>
            <person name="Saunders C.W."/>
            <person name="Shea T."/>
            <person name="Summerbell R.C."/>
            <person name="Xu J."/>
            <person name="Young S."/>
            <person name="Zeng Q."/>
            <person name="Birren B.W."/>
            <person name="Cuomo C.A."/>
            <person name="White T.C."/>
        </authorList>
    </citation>
    <scope>NUCLEOTIDE SEQUENCE [LARGE SCALE GENOMIC DNA]</scope>
    <source>
        <strain evidence="3">ATCC MYA-4604 / CBS 118893</strain>
    </source>
</reference>
<dbReference type="OrthoDB" id="3219467at2759"/>
<protein>
    <submittedName>
        <fullName evidence="2">Uncharacterized protein</fullName>
    </submittedName>
</protein>
<dbReference type="STRING" id="535722.E4V5D4"/>
<evidence type="ECO:0000313" key="3">
    <source>
        <dbReference type="Proteomes" id="UP000002669"/>
    </source>
</evidence>
<feature type="coiled-coil region" evidence="1">
    <location>
        <begin position="1363"/>
        <end position="1429"/>
    </location>
</feature>
<keyword evidence="1" id="KW-0175">Coiled coil</keyword>
<dbReference type="Proteomes" id="UP000002669">
    <property type="component" value="Unassembled WGS sequence"/>
</dbReference>
<name>E4V5D4_ARTGP</name>
<proteinExistence type="predicted"/>
<keyword evidence="3" id="KW-1185">Reference proteome</keyword>